<dbReference type="InterPro" id="IPR007372">
    <property type="entry name" value="Lipid/polyisoprenoid-bd_YceI"/>
</dbReference>
<dbReference type="Gene3D" id="2.40.128.110">
    <property type="entry name" value="Lipid/polyisoprenoid-binding, YceI-like"/>
    <property type="match status" value="1"/>
</dbReference>
<evidence type="ECO:0000256" key="1">
    <source>
        <dbReference type="SAM" id="SignalP"/>
    </source>
</evidence>
<organism evidence="3 4">
    <name type="scientific">SAR86 cluster bacterium</name>
    <dbReference type="NCBI Taxonomy" id="2030880"/>
    <lineage>
        <taxon>Bacteria</taxon>
        <taxon>Pseudomonadati</taxon>
        <taxon>Pseudomonadota</taxon>
        <taxon>Gammaproteobacteria</taxon>
        <taxon>SAR86 cluster</taxon>
    </lineage>
</organism>
<dbReference type="EMBL" id="NVVJ01000012">
    <property type="protein sequence ID" value="PCJ26242.1"/>
    <property type="molecule type" value="Genomic_DNA"/>
</dbReference>
<evidence type="ECO:0000313" key="4">
    <source>
        <dbReference type="Proteomes" id="UP000218327"/>
    </source>
</evidence>
<comment type="caution">
    <text evidence="3">The sequence shown here is derived from an EMBL/GenBank/DDBJ whole genome shotgun (WGS) entry which is preliminary data.</text>
</comment>
<dbReference type="PANTHER" id="PTHR34406:SF1">
    <property type="entry name" value="PROTEIN YCEI"/>
    <property type="match status" value="1"/>
</dbReference>
<keyword evidence="1" id="KW-0732">Signal</keyword>
<name>A0A2A5B425_9GAMM</name>
<dbReference type="PANTHER" id="PTHR34406">
    <property type="entry name" value="PROTEIN YCEI"/>
    <property type="match status" value="1"/>
</dbReference>
<dbReference type="InterPro" id="IPR036761">
    <property type="entry name" value="TTHA0802/YceI-like_sf"/>
</dbReference>
<sequence>MAIKSLLKPILKLSTMLVITSVVLANTASAQWSLNNDASLLSFVTVKAEHIAEVHTFEALSGNIDNSGNIEINIELASVNTLISVRDERMQSMLFETDLFPKAVITGRVDIDALSDLSTGASQRSEVEFELSLHGASVSLTADLMINRTQAGLVASTMKPIIVKADSLGLLAGIERLREAAGLPGISRSVSVSFTVMFEQSN</sequence>
<gene>
    <name evidence="3" type="ORF">COA96_05735</name>
</gene>
<dbReference type="PIRSF" id="PIRSF029811">
    <property type="entry name" value="UCP029811"/>
    <property type="match status" value="1"/>
</dbReference>
<dbReference type="Pfam" id="PF04264">
    <property type="entry name" value="YceI"/>
    <property type="match status" value="1"/>
</dbReference>
<feature type="chain" id="PRO_5012020324" description="Lipid/polyisoprenoid-binding YceI-like domain-containing protein" evidence="1">
    <location>
        <begin position="31"/>
        <end position="202"/>
    </location>
</feature>
<evidence type="ECO:0000313" key="3">
    <source>
        <dbReference type="EMBL" id="PCJ26242.1"/>
    </source>
</evidence>
<dbReference type="AlphaFoldDB" id="A0A2A5B425"/>
<dbReference type="SUPFAM" id="SSF101874">
    <property type="entry name" value="YceI-like"/>
    <property type="match status" value="1"/>
</dbReference>
<dbReference type="InterPro" id="IPR027016">
    <property type="entry name" value="UCP029811"/>
</dbReference>
<feature type="domain" description="Lipid/polyisoprenoid-binding YceI-like" evidence="2">
    <location>
        <begin position="31"/>
        <end position="199"/>
    </location>
</feature>
<reference evidence="4" key="1">
    <citation type="submission" date="2017-08" db="EMBL/GenBank/DDBJ databases">
        <title>A dynamic microbial community with high functional redundancy inhabits the cold, oxic subseafloor aquifer.</title>
        <authorList>
            <person name="Tully B.J."/>
            <person name="Wheat C.G."/>
            <person name="Glazer B.T."/>
            <person name="Huber J.A."/>
        </authorList>
    </citation>
    <scope>NUCLEOTIDE SEQUENCE [LARGE SCALE GENOMIC DNA]</scope>
</reference>
<proteinExistence type="predicted"/>
<feature type="signal peptide" evidence="1">
    <location>
        <begin position="1"/>
        <end position="30"/>
    </location>
</feature>
<dbReference type="SMART" id="SM00867">
    <property type="entry name" value="YceI"/>
    <property type="match status" value="1"/>
</dbReference>
<accession>A0A2A5B425</accession>
<dbReference type="Proteomes" id="UP000218327">
    <property type="component" value="Unassembled WGS sequence"/>
</dbReference>
<evidence type="ECO:0000259" key="2">
    <source>
        <dbReference type="SMART" id="SM00867"/>
    </source>
</evidence>
<protein>
    <recommendedName>
        <fullName evidence="2">Lipid/polyisoprenoid-binding YceI-like domain-containing protein</fullName>
    </recommendedName>
</protein>